<dbReference type="PANTHER" id="PTHR48100">
    <property type="entry name" value="BROAD-SPECIFICITY PHOSPHATASE YOR283W-RELATED"/>
    <property type="match status" value="1"/>
</dbReference>
<name>A0A1D9MKK3_9ACTO</name>
<dbReference type="InterPro" id="IPR029033">
    <property type="entry name" value="His_PPase_superfam"/>
</dbReference>
<proteinExistence type="predicted"/>
<dbReference type="OrthoDB" id="4697614at2"/>
<dbReference type="PANTHER" id="PTHR48100:SF1">
    <property type="entry name" value="HISTIDINE PHOSPHATASE FAMILY PROTEIN-RELATED"/>
    <property type="match status" value="1"/>
</dbReference>
<dbReference type="Pfam" id="PF00300">
    <property type="entry name" value="His_Phos_1"/>
    <property type="match status" value="1"/>
</dbReference>
<gene>
    <name evidence="1" type="ORF">BK816_05165</name>
</gene>
<sequence>MTETKQDTYLILVRHGATAYTENGQLCGGSDPIDPDLSANGLAQVKAATALVGKIGKQHFDWIPTPSALYSSPVRRAHQLGELLSAELGLAMKVDERAREIGVGEAFGANMAQLWEEYPGLAHRWISGEDLWAGLEPLNNMCDRLSDFTDELWAQHEGKTVVLACHEIVTRIILGQSLGWQPEQVMQLEIPLASTQILHRLPSGRVNLVAFGLAPSLGNLAD</sequence>
<dbReference type="CDD" id="cd07067">
    <property type="entry name" value="HP_PGM_like"/>
    <property type="match status" value="1"/>
</dbReference>
<dbReference type="STRING" id="1912795.BK816_05165"/>
<keyword evidence="2" id="KW-1185">Reference proteome</keyword>
<dbReference type="SUPFAM" id="SSF53254">
    <property type="entry name" value="Phosphoglycerate mutase-like"/>
    <property type="match status" value="1"/>
</dbReference>
<evidence type="ECO:0008006" key="3">
    <source>
        <dbReference type="Google" id="ProtNLM"/>
    </source>
</evidence>
<dbReference type="RefSeq" id="WP_071164224.1">
    <property type="nucleotide sequence ID" value="NZ_CP017812.1"/>
</dbReference>
<dbReference type="GO" id="GO:0016791">
    <property type="term" value="F:phosphatase activity"/>
    <property type="evidence" value="ECO:0007669"/>
    <property type="project" value="TreeGrafter"/>
</dbReference>
<evidence type="ECO:0000313" key="1">
    <source>
        <dbReference type="EMBL" id="AOZ72758.1"/>
    </source>
</evidence>
<reference evidence="1 2" key="1">
    <citation type="submission" date="2016-10" db="EMBL/GenBank/DDBJ databases">
        <title>Actinomyces aegypiusis sp. nov., isolated from the Aegypius monachus in Qinghai Tibet Plateau China.</title>
        <authorList>
            <person name="Wang Y."/>
        </authorList>
    </citation>
    <scope>NUCLEOTIDE SEQUENCE [LARGE SCALE GENOMIC DNA]</scope>
    <source>
        <strain evidence="1 2">VUL4_3</strain>
    </source>
</reference>
<dbReference type="InterPro" id="IPR013078">
    <property type="entry name" value="His_Pase_superF_clade-1"/>
</dbReference>
<dbReference type="GO" id="GO:0005737">
    <property type="term" value="C:cytoplasm"/>
    <property type="evidence" value="ECO:0007669"/>
    <property type="project" value="TreeGrafter"/>
</dbReference>
<protein>
    <recommendedName>
        <fullName evidence="3">Histidine phosphatase family protein</fullName>
    </recommendedName>
</protein>
<evidence type="ECO:0000313" key="2">
    <source>
        <dbReference type="Proteomes" id="UP000176288"/>
    </source>
</evidence>
<accession>A0A1D9MKK3</accession>
<dbReference type="AlphaFoldDB" id="A0A1D9MKK3"/>
<dbReference type="Gene3D" id="3.40.50.1240">
    <property type="entry name" value="Phosphoglycerate mutase-like"/>
    <property type="match status" value="1"/>
</dbReference>
<dbReference type="SMART" id="SM00855">
    <property type="entry name" value="PGAM"/>
    <property type="match status" value="1"/>
</dbReference>
<dbReference type="EMBL" id="CP017812">
    <property type="protein sequence ID" value="AOZ72758.1"/>
    <property type="molecule type" value="Genomic_DNA"/>
</dbReference>
<dbReference type="InterPro" id="IPR050275">
    <property type="entry name" value="PGM_Phosphatase"/>
</dbReference>
<organism evidence="1 2">
    <name type="scientific">Boudabousia tangfeifanii</name>
    <dbReference type="NCBI Taxonomy" id="1912795"/>
    <lineage>
        <taxon>Bacteria</taxon>
        <taxon>Bacillati</taxon>
        <taxon>Actinomycetota</taxon>
        <taxon>Actinomycetes</taxon>
        <taxon>Actinomycetales</taxon>
        <taxon>Actinomycetaceae</taxon>
        <taxon>Boudabousia</taxon>
    </lineage>
</organism>
<dbReference type="Proteomes" id="UP000176288">
    <property type="component" value="Chromosome"/>
</dbReference>
<dbReference type="KEGG" id="avu:BK816_05165"/>